<protein>
    <submittedName>
        <fullName evidence="1">Glycine-rich domain-containing protein-like</fullName>
    </submittedName>
</protein>
<accession>A0ABZ2C439</accession>
<dbReference type="Pfam" id="PF07173">
    <property type="entry name" value="GRDP-like"/>
    <property type="match status" value="1"/>
</dbReference>
<sequence>MLGLNMSISLEEAKIIINNLDLTHVMNRVRKEKHWSPRMVQVATQFYKNFLILCKKHEDIHLSPSLQIDEIWHAHILYTQDYYEMSEKVFGSYLHHQPIHEEESQESGAENGIQLLQRLHGEEFGAPIYDAVYSFQDLKFAFLNFTINRVIKPFSKVLNGAMGNSTRYPT</sequence>
<evidence type="ECO:0000313" key="1">
    <source>
        <dbReference type="EMBL" id="WVX67224.1"/>
    </source>
</evidence>
<organism evidence="1 2">
    <name type="scientific">Candidatus Bealeia paramacronuclearis</name>
    <dbReference type="NCBI Taxonomy" id="1921001"/>
    <lineage>
        <taxon>Bacteria</taxon>
        <taxon>Pseudomonadati</taxon>
        <taxon>Pseudomonadota</taxon>
        <taxon>Alphaproteobacteria</taxon>
        <taxon>Holosporales</taxon>
        <taxon>Holosporaceae</taxon>
        <taxon>Candidatus Bealeia</taxon>
    </lineage>
</organism>
<reference evidence="1 2" key="1">
    <citation type="journal article" date="2024" name="Environ. Microbiol.">
        <title>Novel evolutionary insights on the interactions of the Holosporales (Alphaproteobacteria) with eukaryotic hosts from comparative genomics.</title>
        <authorList>
            <person name="Giovannini M."/>
            <person name="Petroni G."/>
            <person name="Castelli M."/>
        </authorList>
    </citation>
    <scope>NUCLEOTIDE SEQUENCE [LARGE SCALE GENOMIC DNA]</scope>
    <source>
        <strain evidence="1 2">US_Bl 15I1</strain>
    </source>
</reference>
<evidence type="ECO:0000313" key="2">
    <source>
        <dbReference type="Proteomes" id="UP001330434"/>
    </source>
</evidence>
<keyword evidence="2" id="KW-1185">Reference proteome</keyword>
<proteinExistence type="predicted"/>
<dbReference type="RefSeq" id="WP_331256003.1">
    <property type="nucleotide sequence ID" value="NZ_JAVHWZ010000002.1"/>
</dbReference>
<dbReference type="InterPro" id="IPR009836">
    <property type="entry name" value="GRDP-like"/>
</dbReference>
<dbReference type="EMBL" id="CP133270">
    <property type="protein sequence ID" value="WVX67224.1"/>
    <property type="molecule type" value="Genomic_DNA"/>
</dbReference>
<dbReference type="Proteomes" id="UP001330434">
    <property type="component" value="Chromosome"/>
</dbReference>
<gene>
    <name evidence="1" type="ORF">Bealeia1_01422</name>
</gene>
<name>A0ABZ2C439_9PROT</name>